<organism evidence="3 4">
    <name type="scientific">Limosa lapponica baueri</name>
    <dbReference type="NCBI Taxonomy" id="1758121"/>
    <lineage>
        <taxon>Eukaryota</taxon>
        <taxon>Metazoa</taxon>
        <taxon>Chordata</taxon>
        <taxon>Craniata</taxon>
        <taxon>Vertebrata</taxon>
        <taxon>Euteleostomi</taxon>
        <taxon>Archelosauria</taxon>
        <taxon>Archosauria</taxon>
        <taxon>Dinosauria</taxon>
        <taxon>Saurischia</taxon>
        <taxon>Theropoda</taxon>
        <taxon>Coelurosauria</taxon>
        <taxon>Aves</taxon>
        <taxon>Neognathae</taxon>
        <taxon>Neoaves</taxon>
        <taxon>Charadriiformes</taxon>
        <taxon>Scolopacidae</taxon>
        <taxon>Limosa</taxon>
    </lineage>
</organism>
<dbReference type="Proteomes" id="UP000233556">
    <property type="component" value="Unassembled WGS sequence"/>
</dbReference>
<proteinExistence type="predicted"/>
<dbReference type="InterPro" id="IPR000477">
    <property type="entry name" value="RT_dom"/>
</dbReference>
<feature type="compositionally biased region" description="Basic residues" evidence="1">
    <location>
        <begin position="319"/>
        <end position="332"/>
    </location>
</feature>
<dbReference type="OrthoDB" id="410381at2759"/>
<sequence length="421" mass="50038">MCPCGQEGSGLLGCIKKSVASRLREVILPLYSALQSPHLEYCVQFWAPQFKKDRELLERVQQRATKMIRGLENTSYEEKLRDLGLFSLEKRRLRGDLINVYKYLKGEHLEDKESLFSVVPSDRIRVKPLTLFSSILLEKLAACCLDGHTLLWVKNWLDGQGQRVVANGVKTSWWPVTSGVQQGSVLGPVLFNVFINDLDKRIEFADDTKLGRIVDLLKGWKSLQRDLDSLDQWAKANCMRFNKAKYRIPHFGHTKPTQHYRFITNKKQGKKKKKKRREKREKKKKKKKEGKEEEKMKEAWCDKCNIKKKVQEKDSFLQMKKKKERKRKKKVPHLVMITHLKRQREGEREREKERERERRREREREGEKEREKERKRERRREKRKLRQMKGNVIKRKRGTESMDSCTLPNKSLVAFINMDGY</sequence>
<name>A0A2I0UD11_LIMLA</name>
<dbReference type="Pfam" id="PF00078">
    <property type="entry name" value="RVT_1"/>
    <property type="match status" value="1"/>
</dbReference>
<feature type="compositionally biased region" description="Basic residues" evidence="1">
    <location>
        <begin position="375"/>
        <end position="397"/>
    </location>
</feature>
<evidence type="ECO:0000313" key="4">
    <source>
        <dbReference type="Proteomes" id="UP000233556"/>
    </source>
</evidence>
<gene>
    <name evidence="3" type="ORF">llap_5814</name>
</gene>
<keyword evidence="4" id="KW-1185">Reference proteome</keyword>
<dbReference type="EMBL" id="KZ505865">
    <property type="protein sequence ID" value="PKU43883.1"/>
    <property type="molecule type" value="Genomic_DNA"/>
</dbReference>
<evidence type="ECO:0000259" key="2">
    <source>
        <dbReference type="Pfam" id="PF00078"/>
    </source>
</evidence>
<reference evidence="4" key="1">
    <citation type="submission" date="2017-11" db="EMBL/GenBank/DDBJ databases">
        <authorList>
            <person name="Lima N.C."/>
            <person name="Parody-Merino A.M."/>
            <person name="Battley P.F."/>
            <person name="Fidler A.E."/>
            <person name="Prosdocimi F."/>
        </authorList>
    </citation>
    <scope>NUCLEOTIDE SEQUENCE [LARGE SCALE GENOMIC DNA]</scope>
</reference>
<reference evidence="4" key="2">
    <citation type="submission" date="2017-12" db="EMBL/GenBank/DDBJ databases">
        <title>Genome sequence of the Bar-tailed Godwit (Limosa lapponica baueri).</title>
        <authorList>
            <person name="Lima N.C.B."/>
            <person name="Parody-Merino A.M."/>
            <person name="Battley P.F."/>
            <person name="Fidler A.E."/>
            <person name="Prosdocimi F."/>
        </authorList>
    </citation>
    <scope>NUCLEOTIDE SEQUENCE [LARGE SCALE GENOMIC DNA]</scope>
</reference>
<feature type="compositionally biased region" description="Basic and acidic residues" evidence="1">
    <location>
        <begin position="343"/>
        <end position="374"/>
    </location>
</feature>
<feature type="compositionally biased region" description="Basic residues" evidence="1">
    <location>
        <begin position="267"/>
        <end position="288"/>
    </location>
</feature>
<feature type="region of interest" description="Disordered" evidence="1">
    <location>
        <begin position="315"/>
        <end position="405"/>
    </location>
</feature>
<evidence type="ECO:0000256" key="1">
    <source>
        <dbReference type="SAM" id="MobiDB-lite"/>
    </source>
</evidence>
<dbReference type="PANTHER" id="PTHR33332">
    <property type="entry name" value="REVERSE TRANSCRIPTASE DOMAIN-CONTAINING PROTEIN"/>
    <property type="match status" value="1"/>
</dbReference>
<evidence type="ECO:0000313" key="3">
    <source>
        <dbReference type="EMBL" id="PKU43883.1"/>
    </source>
</evidence>
<accession>A0A2I0UD11</accession>
<protein>
    <recommendedName>
        <fullName evidence="2">Reverse transcriptase domain-containing protein</fullName>
    </recommendedName>
</protein>
<feature type="region of interest" description="Disordered" evidence="1">
    <location>
        <begin position="257"/>
        <end position="294"/>
    </location>
</feature>
<feature type="domain" description="Reverse transcriptase" evidence="2">
    <location>
        <begin position="136"/>
        <end position="250"/>
    </location>
</feature>
<dbReference type="AlphaFoldDB" id="A0A2I0UD11"/>